<name>A0A1S8DEI7_9GAMM</name>
<accession>A0A1S8DEI7</accession>
<dbReference type="EMBL" id="MUBC01000020">
    <property type="protein sequence ID" value="ONM43855.1"/>
    <property type="molecule type" value="Genomic_DNA"/>
</dbReference>
<protein>
    <recommendedName>
        <fullName evidence="3">DNA repair protein</fullName>
    </recommendedName>
</protein>
<keyword evidence="2" id="KW-1185">Reference proteome</keyword>
<sequence>MLAGGLIILVCIGFISHSLERNRLEKARQTAELTARIKVSRQATGALPGQFLPAELGTLMLQIEISLLERLQRMAKSQDVQQRLDQARAALAEGQVPSNPPVVLDSEARGKEARLQLENLFKQLQQAEHDGLIDNATLKQWGTHVRRSLITANLETFNATAKQAMSQGKPRVAKLQYERAIAFITKLNNPSLAKHLEQYKQLLKRAEAAVIAQNKADEGQPSELNAGLAEMESADELWQKKAVYDD</sequence>
<proteinExistence type="predicted"/>
<evidence type="ECO:0000313" key="2">
    <source>
        <dbReference type="Proteomes" id="UP000242847"/>
    </source>
</evidence>
<evidence type="ECO:0000313" key="1">
    <source>
        <dbReference type="EMBL" id="ONM43855.1"/>
    </source>
</evidence>
<dbReference type="Proteomes" id="UP000242847">
    <property type="component" value="Unassembled WGS sequence"/>
</dbReference>
<dbReference type="AlphaFoldDB" id="A0A1S8DEI7"/>
<organism evidence="1 2">
    <name type="scientific">Halopseudomonas pachastrellae</name>
    <dbReference type="NCBI Taxonomy" id="254161"/>
    <lineage>
        <taxon>Bacteria</taxon>
        <taxon>Pseudomonadati</taxon>
        <taxon>Pseudomonadota</taxon>
        <taxon>Gammaproteobacteria</taxon>
        <taxon>Pseudomonadales</taxon>
        <taxon>Pseudomonadaceae</taxon>
        <taxon>Halopseudomonas</taxon>
    </lineage>
</organism>
<gene>
    <name evidence="1" type="ORF">BXT89_10320</name>
</gene>
<reference evidence="1 2" key="1">
    <citation type="submission" date="2017-01" db="EMBL/GenBank/DDBJ databases">
        <title>Draft genome sequence of Pseudomonas pachastrellae type strain CCUG 46540T from a deep sea.</title>
        <authorList>
            <person name="Gomila M."/>
            <person name="Mulet M."/>
            <person name="Lalucat J."/>
            <person name="Garcia-Valdes E."/>
        </authorList>
    </citation>
    <scope>NUCLEOTIDE SEQUENCE [LARGE SCALE GENOMIC DNA]</scope>
    <source>
        <strain evidence="1 2">CCUG 46540</strain>
    </source>
</reference>
<evidence type="ECO:0008006" key="3">
    <source>
        <dbReference type="Google" id="ProtNLM"/>
    </source>
</evidence>
<comment type="caution">
    <text evidence="1">The sequence shown here is derived from an EMBL/GenBank/DDBJ whole genome shotgun (WGS) entry which is preliminary data.</text>
</comment>